<dbReference type="SUPFAM" id="SSF100950">
    <property type="entry name" value="NagB/RpiA/CoA transferase-like"/>
    <property type="match status" value="2"/>
</dbReference>
<evidence type="ECO:0000256" key="3">
    <source>
        <dbReference type="PIRNR" id="PIRNR000858"/>
    </source>
</evidence>
<dbReference type="AlphaFoldDB" id="A0A2N7VHP1"/>
<dbReference type="Proteomes" id="UP000235616">
    <property type="component" value="Unassembled WGS sequence"/>
</dbReference>
<evidence type="ECO:0000256" key="4">
    <source>
        <dbReference type="PIRSR" id="PIRSR000858-1"/>
    </source>
</evidence>
<dbReference type="InterPro" id="IPR014388">
    <property type="entry name" value="3-oxoacid_CoA-transferase"/>
</dbReference>
<keyword evidence="6" id="KW-1185">Reference proteome</keyword>
<organism evidence="5 6">
    <name type="scientific">Trinickia dabaoshanensis</name>
    <dbReference type="NCBI Taxonomy" id="564714"/>
    <lineage>
        <taxon>Bacteria</taxon>
        <taxon>Pseudomonadati</taxon>
        <taxon>Pseudomonadota</taxon>
        <taxon>Betaproteobacteria</taxon>
        <taxon>Burkholderiales</taxon>
        <taxon>Burkholderiaceae</taxon>
        <taxon>Trinickia</taxon>
    </lineage>
</organism>
<comment type="similarity">
    <text evidence="1 3">Belongs to the 3-oxoacid CoA-transferase family.</text>
</comment>
<dbReference type="SMART" id="SM00882">
    <property type="entry name" value="CoA_trans"/>
    <property type="match status" value="1"/>
</dbReference>
<evidence type="ECO:0000256" key="2">
    <source>
        <dbReference type="ARBA" id="ARBA00022679"/>
    </source>
</evidence>
<name>A0A2N7VHP1_9BURK</name>
<dbReference type="Pfam" id="PF01144">
    <property type="entry name" value="CoA_trans"/>
    <property type="match status" value="1"/>
</dbReference>
<comment type="function">
    <text evidence="3">CoA transferase having broad substrate specificity for short-chain acyl-CoA thioesters with the activity decreasing when the length of the carboxylic acid chain exceeds four carbons.</text>
</comment>
<dbReference type="InterPro" id="IPR004165">
    <property type="entry name" value="CoA_trans_fam_I"/>
</dbReference>
<dbReference type="EC" id="2.8.3.8" evidence="3"/>
<comment type="catalytic activity">
    <reaction evidence="3">
        <text>an acyl-CoA + acetate = a carboxylate + acetyl-CoA</text>
        <dbReference type="Rhea" id="RHEA:13381"/>
        <dbReference type="ChEBI" id="CHEBI:29067"/>
        <dbReference type="ChEBI" id="CHEBI:30089"/>
        <dbReference type="ChEBI" id="CHEBI:57288"/>
        <dbReference type="ChEBI" id="CHEBI:58342"/>
        <dbReference type="EC" id="2.8.3.8"/>
    </reaction>
</comment>
<comment type="caution">
    <text evidence="5">The sequence shown here is derived from an EMBL/GenBank/DDBJ whole genome shotgun (WGS) entry which is preliminary data.</text>
</comment>
<dbReference type="EMBL" id="PNYA01000023">
    <property type="protein sequence ID" value="PMS16671.1"/>
    <property type="molecule type" value="Genomic_DNA"/>
</dbReference>
<dbReference type="PANTHER" id="PTHR43293">
    <property type="entry name" value="ACETATE COA-TRANSFERASE YDIF"/>
    <property type="match status" value="1"/>
</dbReference>
<proteinExistence type="inferred from homology"/>
<dbReference type="GO" id="GO:0046952">
    <property type="term" value="P:ketone body catabolic process"/>
    <property type="evidence" value="ECO:0007669"/>
    <property type="project" value="InterPro"/>
</dbReference>
<feature type="active site" description="5-glutamyl coenzyme A thioester intermediate" evidence="4">
    <location>
        <position position="330"/>
    </location>
</feature>
<accession>A0A2N7VHP1</accession>
<evidence type="ECO:0000313" key="6">
    <source>
        <dbReference type="Proteomes" id="UP000235616"/>
    </source>
</evidence>
<evidence type="ECO:0000313" key="5">
    <source>
        <dbReference type="EMBL" id="PMS16671.1"/>
    </source>
</evidence>
<reference evidence="5 6" key="1">
    <citation type="submission" date="2018-01" db="EMBL/GenBank/DDBJ databases">
        <title>Whole genome analyses suggest that Burkholderia sensu lato contains two further novel genera in the rhizoxinica-symbiotica group Mycetohabitans gen. nov., and Trinickia gen. nov.: implications for the evolution of diazotrophy and nodulation in the Burkholderiaceae.</title>
        <authorList>
            <person name="Estrada-de los Santos P."/>
            <person name="Palmer M."/>
            <person name="Chavez-Ramirez B."/>
            <person name="Beukes C."/>
            <person name="Steenkamp E.T."/>
            <person name="Hirsch A.M."/>
            <person name="Manyaka P."/>
            <person name="Maluk M."/>
            <person name="Lafos M."/>
            <person name="Crook M."/>
            <person name="Gross E."/>
            <person name="Simon M.F."/>
            <person name="Bueno dos Reis Junior F."/>
            <person name="Poole P.S."/>
            <person name="Venter S.N."/>
            <person name="James E.K."/>
        </authorList>
    </citation>
    <scope>NUCLEOTIDE SEQUENCE [LARGE SCALE GENOMIC DNA]</scope>
    <source>
        <strain evidence="5 6">GIMN1.004</strain>
    </source>
</reference>
<protein>
    <recommendedName>
        <fullName evidence="3">Acetate CoA-transferase YdiF</fullName>
        <ecNumber evidence="3">2.8.3.8</ecNumber>
    </recommendedName>
</protein>
<sequence>MRSSKVVPAEAAARLIGDGDVVTVSSSSGLGCPDAMLAAIGERFRQEGHPQRLTLLHPIAAGDMYGIKGIDHLAKPGLIDTIVAGSFPSGSSSLPMPDIWRMIAGNEIRAYNLPSGVLFDMHRDAAAKRPGVLTKVGLDTFVDPARQGGAMNARSQAEPIVRKLNFEDQAWLFFPNIVPRVAIIRATTADERGNLSYEHEGALLGGCEQALAVRNNGGIVIAQVKRVVKAGSLPTQCVHVPCNLVDYIVVDPTQKQTTQIDYDPEISGEIKVADDTFSFAEWSAEKVIARRAAMELAHGDAVNLGFGISANVPRVLLEEGLDGHVTWAIEQGAVGGMPLLGFAFGCSANADAIVPSPTQFTYFQGGGFDISLLSFMQIDRAGNVNVSWLPSKPYLTAGCGGFIDITTHAKRLVFSGFFTAGARLSAGAGRLTIEQEGRSRKFVRDVDHVTFSGAMALERGQEVRYVTERCVMRLAPDGLEVIEIAPGIDVRRDVLEQADFPLAVASDLKTMDAALFEDAPYGLQLKEPRRA</sequence>
<dbReference type="Gene3D" id="3.40.1080.10">
    <property type="entry name" value="Glutaconate Coenzyme A-transferase"/>
    <property type="match status" value="2"/>
</dbReference>
<dbReference type="PANTHER" id="PTHR43293:SF1">
    <property type="entry name" value="ACETATE COA-TRANSFERASE YDIF"/>
    <property type="match status" value="1"/>
</dbReference>
<dbReference type="PIRSF" id="PIRSF000858">
    <property type="entry name" value="SCOT-t"/>
    <property type="match status" value="1"/>
</dbReference>
<keyword evidence="2 3" id="KW-0808">Transferase</keyword>
<dbReference type="RefSeq" id="WP_102647718.1">
    <property type="nucleotide sequence ID" value="NZ_PNYA01000023.1"/>
</dbReference>
<dbReference type="OrthoDB" id="9805230at2"/>
<dbReference type="PROSITE" id="PS51257">
    <property type="entry name" value="PROKAR_LIPOPROTEIN"/>
    <property type="match status" value="1"/>
</dbReference>
<dbReference type="InterPro" id="IPR037171">
    <property type="entry name" value="NagB/RpiA_transferase-like"/>
</dbReference>
<gene>
    <name evidence="5" type="ORF">C0Z18_22810</name>
</gene>
<evidence type="ECO:0000256" key="1">
    <source>
        <dbReference type="ARBA" id="ARBA00007154"/>
    </source>
</evidence>
<dbReference type="GO" id="GO:0008775">
    <property type="term" value="F:acetate CoA-transferase activity"/>
    <property type="evidence" value="ECO:0007669"/>
    <property type="project" value="UniProtKB-EC"/>
</dbReference>